<organism evidence="5 6">
    <name type="scientific">Neisseria subflava</name>
    <dbReference type="NCBI Taxonomy" id="28449"/>
    <lineage>
        <taxon>Bacteria</taxon>
        <taxon>Pseudomonadati</taxon>
        <taxon>Pseudomonadota</taxon>
        <taxon>Betaproteobacteria</taxon>
        <taxon>Neisseriales</taxon>
        <taxon>Neisseriaceae</taxon>
        <taxon>Neisseria</taxon>
    </lineage>
</organism>
<dbReference type="InterPro" id="IPR010982">
    <property type="entry name" value="Lambda_DNA-bd_dom_sf"/>
</dbReference>
<keyword evidence="3" id="KW-0804">Transcription</keyword>
<keyword evidence="2" id="KW-0238">DNA-binding</keyword>
<evidence type="ECO:0000259" key="4">
    <source>
        <dbReference type="PROSITE" id="PS50943"/>
    </source>
</evidence>
<evidence type="ECO:0000313" key="6">
    <source>
        <dbReference type="Proteomes" id="UP001057305"/>
    </source>
</evidence>
<gene>
    <name evidence="5" type="ORF">KCG56_02305</name>
</gene>
<dbReference type="PANTHER" id="PTHR40661:SF3">
    <property type="entry name" value="FELS-1 PROPHAGE TRANSCRIPTIONAL REGULATOR"/>
    <property type="match status" value="1"/>
</dbReference>
<evidence type="ECO:0000313" key="5">
    <source>
        <dbReference type="EMBL" id="UTG72313.1"/>
    </source>
</evidence>
<dbReference type="CDD" id="cd00093">
    <property type="entry name" value="HTH_XRE"/>
    <property type="match status" value="1"/>
</dbReference>
<dbReference type="RefSeq" id="WP_254321777.1">
    <property type="nucleotide sequence ID" value="NZ_CP073116.1"/>
</dbReference>
<dbReference type="PROSITE" id="PS50943">
    <property type="entry name" value="HTH_CROC1"/>
    <property type="match status" value="1"/>
</dbReference>
<dbReference type="Proteomes" id="UP001057305">
    <property type="component" value="Chromosome"/>
</dbReference>
<accession>A0A9X9HZC9</accession>
<dbReference type="PANTHER" id="PTHR40661">
    <property type="match status" value="1"/>
</dbReference>
<dbReference type="InterPro" id="IPR039418">
    <property type="entry name" value="LexA-like"/>
</dbReference>
<feature type="domain" description="HTH cro/C1-type" evidence="4">
    <location>
        <begin position="9"/>
        <end position="63"/>
    </location>
</feature>
<dbReference type="AlphaFoldDB" id="A0A9X9HZC9"/>
<dbReference type="InterPro" id="IPR015927">
    <property type="entry name" value="Peptidase_S24_S26A/B/C"/>
</dbReference>
<reference evidence="5" key="1">
    <citation type="submission" date="2021-04" db="EMBL/GenBank/DDBJ databases">
        <title>Characterizing Neisseria spp. as novel respiratory pathobionts in bronchiectasis.</title>
        <authorList>
            <person name="Li L."/>
            <person name="Mac Aogain M."/>
            <person name="Xu T."/>
            <person name="Jaggi T.K."/>
            <person name="Chan L.Y."/>
            <person name="Keir H.R."/>
            <person name="Dicker A.J."/>
            <person name="Qu J."/>
            <person name="Liu Y."/>
            <person name="Chen H.S."/>
            <person name="Koh M.S."/>
            <person name="Ong T.H."/>
            <person name="Lim A.Y.H."/>
            <person name="Abisheganaden J."/>
            <person name="Low T.B."/>
            <person name="Oliver B.G."/>
            <person name="Tan N.S."/>
            <person name="Fang M."/>
            <person name="Chalmers J.D."/>
            <person name="Chotirmall S.H."/>
        </authorList>
    </citation>
    <scope>NUCLEOTIDE SEQUENCE</scope>
    <source>
        <strain evidence="5">TT0073</strain>
    </source>
</reference>
<dbReference type="Pfam" id="PF01381">
    <property type="entry name" value="HTH_3"/>
    <property type="match status" value="1"/>
</dbReference>
<keyword evidence="1" id="KW-0805">Transcription regulation</keyword>
<evidence type="ECO:0000256" key="3">
    <source>
        <dbReference type="ARBA" id="ARBA00023163"/>
    </source>
</evidence>
<proteinExistence type="predicted"/>
<name>A0A9X9HZC9_NEISU</name>
<protein>
    <submittedName>
        <fullName evidence="5">Helix-turn-helix transcriptional regulator</fullName>
    </submittedName>
</protein>
<dbReference type="EMBL" id="CP073116">
    <property type="protein sequence ID" value="UTG72313.1"/>
    <property type="molecule type" value="Genomic_DNA"/>
</dbReference>
<dbReference type="Gene3D" id="2.10.109.10">
    <property type="entry name" value="Umud Fragment, subunit A"/>
    <property type="match status" value="1"/>
</dbReference>
<dbReference type="SUPFAM" id="SSF47413">
    <property type="entry name" value="lambda repressor-like DNA-binding domains"/>
    <property type="match status" value="1"/>
</dbReference>
<dbReference type="Gene3D" id="1.10.260.40">
    <property type="entry name" value="lambda repressor-like DNA-binding domains"/>
    <property type="match status" value="1"/>
</dbReference>
<dbReference type="SMART" id="SM00530">
    <property type="entry name" value="HTH_XRE"/>
    <property type="match status" value="1"/>
</dbReference>
<evidence type="ECO:0000256" key="2">
    <source>
        <dbReference type="ARBA" id="ARBA00023125"/>
    </source>
</evidence>
<dbReference type="InterPro" id="IPR001387">
    <property type="entry name" value="Cro/C1-type_HTH"/>
</dbReference>
<evidence type="ECO:0000256" key="1">
    <source>
        <dbReference type="ARBA" id="ARBA00023015"/>
    </source>
</evidence>
<dbReference type="GO" id="GO:0003677">
    <property type="term" value="F:DNA binding"/>
    <property type="evidence" value="ECO:0007669"/>
    <property type="project" value="UniProtKB-KW"/>
</dbReference>
<dbReference type="CDD" id="cd06529">
    <property type="entry name" value="S24_LexA-like"/>
    <property type="match status" value="1"/>
</dbReference>
<dbReference type="InterPro" id="IPR036286">
    <property type="entry name" value="LexA/Signal_pep-like_sf"/>
</dbReference>
<dbReference type="SUPFAM" id="SSF51306">
    <property type="entry name" value="LexA/Signal peptidase"/>
    <property type="match status" value="1"/>
</dbReference>
<dbReference type="Pfam" id="PF00717">
    <property type="entry name" value="Peptidase_S24"/>
    <property type="match status" value="1"/>
</dbReference>
<sequence>MSLIFTGNIRKLISDKDLTIAEFAEAIDEKLSRVNDVLSGKQRPPFDMVEKILTTFDIDANWLITGKNSSSKNPDEQKNYSEEHEYDYVPMFDVEVSAGNGAAAYGATEPAMHLAFRKDWLKSRGLFAKDLNCVVARGDSMEPTINSKDTLLVDTSKNNPRDGQIYVIRSSDVLWVKRIQRQIDGSLSLISDNPTYAPMQLNLDDHPDIQVIGQVVQISKDLS</sequence>